<evidence type="ECO:0000256" key="1">
    <source>
        <dbReference type="SAM" id="Coils"/>
    </source>
</evidence>
<reference evidence="2 3" key="1">
    <citation type="journal article" date="2016" name="Front. Microbiol.">
        <title>Comprehensive Phylogenetic Analysis of Bovine Non-aureus Staphylococci Species Based on Whole-Genome Sequencing.</title>
        <authorList>
            <person name="Naushad S."/>
            <person name="Barkema H.W."/>
            <person name="Luby C."/>
            <person name="Condas L.A."/>
            <person name="Nobrega D.B."/>
            <person name="Carson D.A."/>
            <person name="De Buck J."/>
        </authorList>
    </citation>
    <scope>NUCLEOTIDE SEQUENCE [LARGE SCALE GENOMIC DNA]</scope>
    <source>
        <strain evidence="2 3">SNUC 2993</strain>
    </source>
</reference>
<gene>
    <name evidence="2" type="ORF">BU085_05995</name>
</gene>
<proteinExistence type="predicted"/>
<evidence type="ECO:0000313" key="3">
    <source>
        <dbReference type="Proteomes" id="UP000240717"/>
    </source>
</evidence>
<sequence length="85" mass="10309">MIEQVPEFNKGDGLSSKQLYEIQQAEMRHERELKRKRREERIARAKRSLEMLEKNRIDSNYFRNLEKNNLIVRVKTDSYGRVQRG</sequence>
<dbReference type="Proteomes" id="UP000240717">
    <property type="component" value="Unassembled WGS sequence"/>
</dbReference>
<feature type="coiled-coil region" evidence="1">
    <location>
        <begin position="22"/>
        <end position="55"/>
    </location>
</feature>
<dbReference type="AlphaFoldDB" id="A0A2T4Q0L8"/>
<name>A0A2T4Q0L8_STAWA</name>
<dbReference type="EMBL" id="PZEV01000016">
    <property type="protein sequence ID" value="PTI51133.1"/>
    <property type="molecule type" value="Genomic_DNA"/>
</dbReference>
<keyword evidence="1" id="KW-0175">Coiled coil</keyword>
<organism evidence="2 3">
    <name type="scientific">Staphylococcus warneri</name>
    <dbReference type="NCBI Taxonomy" id="1292"/>
    <lineage>
        <taxon>Bacteria</taxon>
        <taxon>Bacillati</taxon>
        <taxon>Bacillota</taxon>
        <taxon>Bacilli</taxon>
        <taxon>Bacillales</taxon>
        <taxon>Staphylococcaceae</taxon>
        <taxon>Staphylococcus</taxon>
    </lineage>
</organism>
<dbReference type="RefSeq" id="WP_107533193.1">
    <property type="nucleotide sequence ID" value="NZ_PZEV01000016.1"/>
</dbReference>
<protein>
    <submittedName>
        <fullName evidence="2">Uncharacterized protein</fullName>
    </submittedName>
</protein>
<comment type="caution">
    <text evidence="2">The sequence shown here is derived from an EMBL/GenBank/DDBJ whole genome shotgun (WGS) entry which is preliminary data.</text>
</comment>
<evidence type="ECO:0000313" key="2">
    <source>
        <dbReference type="EMBL" id="PTI51133.1"/>
    </source>
</evidence>
<accession>A0A2T4Q0L8</accession>